<evidence type="ECO:0000256" key="1">
    <source>
        <dbReference type="SAM" id="Phobius"/>
    </source>
</evidence>
<evidence type="ECO:0000313" key="3">
    <source>
        <dbReference type="Proteomes" id="UP001620626"/>
    </source>
</evidence>
<feature type="transmembrane region" description="Helical" evidence="1">
    <location>
        <begin position="12"/>
        <end position="29"/>
    </location>
</feature>
<organism evidence="2 3">
    <name type="scientific">Heterodera trifolii</name>
    <dbReference type="NCBI Taxonomy" id="157864"/>
    <lineage>
        <taxon>Eukaryota</taxon>
        <taxon>Metazoa</taxon>
        <taxon>Ecdysozoa</taxon>
        <taxon>Nematoda</taxon>
        <taxon>Chromadorea</taxon>
        <taxon>Rhabditida</taxon>
        <taxon>Tylenchina</taxon>
        <taxon>Tylenchomorpha</taxon>
        <taxon>Tylenchoidea</taxon>
        <taxon>Heteroderidae</taxon>
        <taxon>Heteroderinae</taxon>
        <taxon>Heterodera</taxon>
    </lineage>
</organism>
<proteinExistence type="predicted"/>
<feature type="transmembrane region" description="Helical" evidence="1">
    <location>
        <begin position="49"/>
        <end position="69"/>
    </location>
</feature>
<accession>A0ABD2I808</accession>
<keyword evidence="3" id="KW-1185">Reference proteome</keyword>
<dbReference type="EMBL" id="JBICBT010001303">
    <property type="protein sequence ID" value="KAL3073970.1"/>
    <property type="molecule type" value="Genomic_DNA"/>
</dbReference>
<protein>
    <submittedName>
        <fullName evidence="2">Uncharacterized protein</fullName>
    </submittedName>
</protein>
<evidence type="ECO:0000313" key="2">
    <source>
        <dbReference type="EMBL" id="KAL3073970.1"/>
    </source>
</evidence>
<keyword evidence="1" id="KW-0472">Membrane</keyword>
<sequence length="141" mass="15734">MNANNRKLTKSLIFIIALNLFGVFLKSSINMLFQSFVVVNVFVKTSVSIAFSFFTITVYSANAPVLYIISNKYRNRFQQHFPLLIKLKGLGSAVTSVSAMQPQCTVVSRPWQNNNNKYGAASYGGTQMFGKFTNANIARVM</sequence>
<dbReference type="AlphaFoldDB" id="A0ABD2I808"/>
<keyword evidence="1" id="KW-0812">Transmembrane</keyword>
<comment type="caution">
    <text evidence="2">The sequence shown here is derived from an EMBL/GenBank/DDBJ whole genome shotgun (WGS) entry which is preliminary data.</text>
</comment>
<reference evidence="2 3" key="1">
    <citation type="submission" date="2024-10" db="EMBL/GenBank/DDBJ databases">
        <authorList>
            <person name="Kim D."/>
        </authorList>
    </citation>
    <scope>NUCLEOTIDE SEQUENCE [LARGE SCALE GENOMIC DNA]</scope>
    <source>
        <strain evidence="2">BH-2024</strain>
    </source>
</reference>
<keyword evidence="1" id="KW-1133">Transmembrane helix</keyword>
<gene>
    <name evidence="2" type="ORF">niasHT_039524</name>
</gene>
<name>A0ABD2I808_9BILA</name>
<dbReference type="Proteomes" id="UP001620626">
    <property type="component" value="Unassembled WGS sequence"/>
</dbReference>